<dbReference type="PANTHER" id="PTHR45436">
    <property type="entry name" value="SENSOR HISTIDINE KINASE YKOH"/>
    <property type="match status" value="1"/>
</dbReference>
<dbReference type="SUPFAM" id="SSF55874">
    <property type="entry name" value="ATPase domain of HSP90 chaperone/DNA topoisomerase II/histidine kinase"/>
    <property type="match status" value="1"/>
</dbReference>
<dbReference type="GO" id="GO:0016020">
    <property type="term" value="C:membrane"/>
    <property type="evidence" value="ECO:0007669"/>
    <property type="project" value="UniProtKB-SubCell"/>
</dbReference>
<evidence type="ECO:0000256" key="3">
    <source>
        <dbReference type="ARBA" id="ARBA00012438"/>
    </source>
</evidence>
<evidence type="ECO:0000256" key="1">
    <source>
        <dbReference type="ARBA" id="ARBA00000085"/>
    </source>
</evidence>
<proteinExistence type="predicted"/>
<dbReference type="InterPro" id="IPR004358">
    <property type="entry name" value="Sig_transdc_His_kin-like_C"/>
</dbReference>
<evidence type="ECO:0000313" key="12">
    <source>
        <dbReference type="EMBL" id="QIG81781.1"/>
    </source>
</evidence>
<dbReference type="AlphaFoldDB" id="A0A6G6YAB1"/>
<dbReference type="Proteomes" id="UP000501568">
    <property type="component" value="Chromosome"/>
</dbReference>
<dbReference type="Pfam" id="PF00512">
    <property type="entry name" value="HisKA"/>
    <property type="match status" value="1"/>
</dbReference>
<keyword evidence="6 10" id="KW-0812">Transmembrane</keyword>
<accession>A0A6G6YAB1</accession>
<dbReference type="EMBL" id="CP049109">
    <property type="protein sequence ID" value="QIG81781.1"/>
    <property type="molecule type" value="Genomic_DNA"/>
</dbReference>
<organism evidence="12 13">
    <name type="scientific">Stakelama tenebrarum</name>
    <dbReference type="NCBI Taxonomy" id="2711215"/>
    <lineage>
        <taxon>Bacteria</taxon>
        <taxon>Pseudomonadati</taxon>
        <taxon>Pseudomonadota</taxon>
        <taxon>Alphaproteobacteria</taxon>
        <taxon>Sphingomonadales</taxon>
        <taxon>Sphingomonadaceae</taxon>
        <taxon>Stakelama</taxon>
    </lineage>
</organism>
<keyword evidence="13" id="KW-1185">Reference proteome</keyword>
<evidence type="ECO:0000256" key="4">
    <source>
        <dbReference type="ARBA" id="ARBA00022553"/>
    </source>
</evidence>
<keyword evidence="8 10" id="KW-1133">Transmembrane helix</keyword>
<dbReference type="InterPro" id="IPR036890">
    <property type="entry name" value="HATPase_C_sf"/>
</dbReference>
<dbReference type="CDD" id="cd00075">
    <property type="entry name" value="HATPase"/>
    <property type="match status" value="1"/>
</dbReference>
<dbReference type="InterPro" id="IPR003594">
    <property type="entry name" value="HATPase_dom"/>
</dbReference>
<reference evidence="12 13" key="1">
    <citation type="submission" date="2020-02" db="EMBL/GenBank/DDBJ databases">
        <authorList>
            <person name="Zheng R.K."/>
            <person name="Sun C.M."/>
        </authorList>
    </citation>
    <scope>NUCLEOTIDE SEQUENCE [LARGE SCALE GENOMIC DNA]</scope>
    <source>
        <strain evidence="13">zrk23</strain>
    </source>
</reference>
<keyword evidence="9 10" id="KW-0472">Membrane</keyword>
<evidence type="ECO:0000256" key="9">
    <source>
        <dbReference type="ARBA" id="ARBA00023136"/>
    </source>
</evidence>
<comment type="catalytic activity">
    <reaction evidence="1">
        <text>ATP + protein L-histidine = ADP + protein N-phospho-L-histidine.</text>
        <dbReference type="EC" id="2.7.13.3"/>
    </reaction>
</comment>
<sequence>MMQRSSISRRLTQGLALVGLAGTLLLFLFVAIEYGMTFSTFFDREALPRVIHELSEHVLMPVLVLIVPMTLAARWVIRRSLAPLADAAERVDAAPEMARGFRIETGQLPLEAVPFADSVNALLARLDRAAGDQEAFAADVAHELRTPLTLLALEMDRLDPETAAPLRRDIAHMRRLVDQLMLLAQIDADNAAQVPQTPIDLAELAADVAGRLAPLAVSQDRLIAVEGEAAAQVNGRREALAAALRNLIENALRVTPAGGTVTLRVGPGATIAVCDEGDGLSREQLDRLVRRHRRGDHASVDGAGLGLAIVARIMAAHGGSVTAEPEHKAVRLRFVTDTK</sequence>
<gene>
    <name evidence="12" type="ORF">G5C33_04125</name>
</gene>
<dbReference type="Gene3D" id="3.30.565.10">
    <property type="entry name" value="Histidine kinase-like ATPase, C-terminal domain"/>
    <property type="match status" value="1"/>
</dbReference>
<protein>
    <recommendedName>
        <fullName evidence="3">histidine kinase</fullName>
        <ecNumber evidence="3">2.7.13.3</ecNumber>
    </recommendedName>
</protein>
<evidence type="ECO:0000256" key="5">
    <source>
        <dbReference type="ARBA" id="ARBA00022679"/>
    </source>
</evidence>
<keyword evidence="4" id="KW-0597">Phosphoprotein</keyword>
<dbReference type="PRINTS" id="PR00344">
    <property type="entry name" value="BCTRLSENSOR"/>
</dbReference>
<keyword evidence="5" id="KW-0808">Transferase</keyword>
<dbReference type="PANTHER" id="PTHR45436:SF5">
    <property type="entry name" value="SENSOR HISTIDINE KINASE TRCS"/>
    <property type="match status" value="1"/>
</dbReference>
<dbReference type="InterPro" id="IPR003661">
    <property type="entry name" value="HisK_dim/P_dom"/>
</dbReference>
<evidence type="ECO:0000256" key="6">
    <source>
        <dbReference type="ARBA" id="ARBA00022692"/>
    </source>
</evidence>
<dbReference type="InterPro" id="IPR005467">
    <property type="entry name" value="His_kinase_dom"/>
</dbReference>
<evidence type="ECO:0000256" key="10">
    <source>
        <dbReference type="SAM" id="Phobius"/>
    </source>
</evidence>
<dbReference type="Pfam" id="PF02518">
    <property type="entry name" value="HATPase_c"/>
    <property type="match status" value="1"/>
</dbReference>
<feature type="domain" description="Histidine kinase" evidence="11">
    <location>
        <begin position="139"/>
        <end position="324"/>
    </location>
</feature>
<feature type="transmembrane region" description="Helical" evidence="10">
    <location>
        <begin position="59"/>
        <end position="77"/>
    </location>
</feature>
<dbReference type="PROSITE" id="PS50109">
    <property type="entry name" value="HIS_KIN"/>
    <property type="match status" value="1"/>
</dbReference>
<comment type="subcellular location">
    <subcellularLocation>
        <location evidence="2">Membrane</location>
    </subcellularLocation>
</comment>
<dbReference type="Gene3D" id="1.10.287.130">
    <property type="match status" value="1"/>
</dbReference>
<dbReference type="InterPro" id="IPR036097">
    <property type="entry name" value="HisK_dim/P_sf"/>
</dbReference>
<dbReference type="GO" id="GO:0000155">
    <property type="term" value="F:phosphorelay sensor kinase activity"/>
    <property type="evidence" value="ECO:0007669"/>
    <property type="project" value="InterPro"/>
</dbReference>
<dbReference type="SMART" id="SM00388">
    <property type="entry name" value="HisKA"/>
    <property type="match status" value="1"/>
</dbReference>
<dbReference type="SUPFAM" id="SSF47384">
    <property type="entry name" value="Homodimeric domain of signal transducing histidine kinase"/>
    <property type="match status" value="1"/>
</dbReference>
<keyword evidence="7 12" id="KW-0418">Kinase</keyword>
<name>A0A6G6YAB1_9SPHN</name>
<evidence type="ECO:0000256" key="8">
    <source>
        <dbReference type="ARBA" id="ARBA00022989"/>
    </source>
</evidence>
<dbReference type="CDD" id="cd00082">
    <property type="entry name" value="HisKA"/>
    <property type="match status" value="1"/>
</dbReference>
<dbReference type="InterPro" id="IPR050428">
    <property type="entry name" value="TCS_sensor_his_kinase"/>
</dbReference>
<evidence type="ECO:0000313" key="13">
    <source>
        <dbReference type="Proteomes" id="UP000501568"/>
    </source>
</evidence>
<dbReference type="SMART" id="SM00387">
    <property type="entry name" value="HATPase_c"/>
    <property type="match status" value="1"/>
</dbReference>
<evidence type="ECO:0000256" key="2">
    <source>
        <dbReference type="ARBA" id="ARBA00004370"/>
    </source>
</evidence>
<evidence type="ECO:0000259" key="11">
    <source>
        <dbReference type="PROSITE" id="PS50109"/>
    </source>
</evidence>
<dbReference type="EC" id="2.7.13.3" evidence="3"/>
<evidence type="ECO:0000256" key="7">
    <source>
        <dbReference type="ARBA" id="ARBA00022777"/>
    </source>
</evidence>
<dbReference type="KEGG" id="spzr:G5C33_04125"/>